<comment type="function">
    <text evidence="2">Catalyzes the hydrolysis of 5-hydroxyisourate (HIU) to 2-oxo-4-hydroxy-4-carboxy-5-ureidoimidazoline (OHCU).</text>
</comment>
<feature type="domain" description="Transthyretin/hydroxyisourate hydrolase" evidence="9">
    <location>
        <begin position="2"/>
        <end position="116"/>
    </location>
</feature>
<keyword evidence="11" id="KW-1185">Reference proteome</keyword>
<dbReference type="InterPro" id="IPR036817">
    <property type="entry name" value="Transthyretin/HIU_hydrolase_sf"/>
</dbReference>
<evidence type="ECO:0000256" key="2">
    <source>
        <dbReference type="ARBA" id="ARBA00002704"/>
    </source>
</evidence>
<comment type="catalytic activity">
    <reaction evidence="1 8">
        <text>5-hydroxyisourate + H2O = 5-hydroxy-2-oxo-4-ureido-2,5-dihydro-1H-imidazole-5-carboxylate + H(+)</text>
        <dbReference type="Rhea" id="RHEA:23736"/>
        <dbReference type="ChEBI" id="CHEBI:15377"/>
        <dbReference type="ChEBI" id="CHEBI:15378"/>
        <dbReference type="ChEBI" id="CHEBI:18072"/>
        <dbReference type="ChEBI" id="CHEBI:58639"/>
        <dbReference type="EC" id="3.5.2.17"/>
    </reaction>
</comment>
<evidence type="ECO:0000256" key="8">
    <source>
        <dbReference type="RuleBase" id="RU361270"/>
    </source>
</evidence>
<evidence type="ECO:0000313" key="11">
    <source>
        <dbReference type="Proteomes" id="UP000193498"/>
    </source>
</evidence>
<dbReference type="FunCoup" id="A0A1Y1XSK5">
    <property type="interactions" value="106"/>
</dbReference>
<dbReference type="Gene3D" id="2.60.40.180">
    <property type="entry name" value="Transthyretin/hydroxyisourate hydrolase domain"/>
    <property type="match status" value="1"/>
</dbReference>
<dbReference type="SMART" id="SM00095">
    <property type="entry name" value="TR_THY"/>
    <property type="match status" value="1"/>
</dbReference>
<keyword evidence="6 8" id="KW-0378">Hydrolase</keyword>
<dbReference type="PANTHER" id="PTHR10395:SF7">
    <property type="entry name" value="5-HYDROXYISOURATE HYDROLASE"/>
    <property type="match status" value="1"/>
</dbReference>
<evidence type="ECO:0000259" key="9">
    <source>
        <dbReference type="SMART" id="SM00095"/>
    </source>
</evidence>
<dbReference type="InterPro" id="IPR023419">
    <property type="entry name" value="Transthyretin_CS"/>
</dbReference>
<dbReference type="NCBIfam" id="TIGR02962">
    <property type="entry name" value="hdxy_isourate"/>
    <property type="match status" value="1"/>
</dbReference>
<dbReference type="PANTHER" id="PTHR10395">
    <property type="entry name" value="URICASE AND TRANSTHYRETIN-RELATED"/>
    <property type="match status" value="1"/>
</dbReference>
<comment type="caution">
    <text evidence="10">The sequence shown here is derived from an EMBL/GenBank/DDBJ whole genome shotgun (WGS) entry which is preliminary data.</text>
</comment>
<reference evidence="10 11" key="1">
    <citation type="submission" date="2016-07" db="EMBL/GenBank/DDBJ databases">
        <title>Pervasive Adenine N6-methylation of Active Genes in Fungi.</title>
        <authorList>
            <consortium name="DOE Joint Genome Institute"/>
            <person name="Mondo S.J."/>
            <person name="Dannebaum R.O."/>
            <person name="Kuo R.C."/>
            <person name="Labutti K."/>
            <person name="Haridas S."/>
            <person name="Kuo A."/>
            <person name="Salamov A."/>
            <person name="Ahrendt S.R."/>
            <person name="Lipzen A."/>
            <person name="Sullivan W."/>
            <person name="Andreopoulos W.B."/>
            <person name="Clum A."/>
            <person name="Lindquist E."/>
            <person name="Daum C."/>
            <person name="Ramamoorthy G.K."/>
            <person name="Gryganskyi A."/>
            <person name="Culley D."/>
            <person name="Magnuson J.K."/>
            <person name="James T.Y."/>
            <person name="O'Malley M.A."/>
            <person name="Stajich J.E."/>
            <person name="Spatafora J.W."/>
            <person name="Visel A."/>
            <person name="Grigoriev I.V."/>
        </authorList>
    </citation>
    <scope>NUCLEOTIDE SEQUENCE [LARGE SCALE GENOMIC DNA]</scope>
    <source>
        <strain evidence="10 11">CBS 931.73</strain>
    </source>
</reference>
<dbReference type="GO" id="GO:0033971">
    <property type="term" value="F:hydroxyisourate hydrolase activity"/>
    <property type="evidence" value="ECO:0007669"/>
    <property type="project" value="UniProtKB-EC"/>
</dbReference>
<proteinExistence type="inferred from homology"/>
<accession>A0A1Y1XSK5</accession>
<dbReference type="OrthoDB" id="10265230at2759"/>
<dbReference type="AlphaFoldDB" id="A0A1Y1XSK5"/>
<dbReference type="InterPro" id="IPR000895">
    <property type="entry name" value="Transthyretin/HIU_hydrolase"/>
</dbReference>
<dbReference type="STRING" id="1314790.A0A1Y1XSK5"/>
<dbReference type="PRINTS" id="PR00189">
    <property type="entry name" value="TRNSTHYRETIN"/>
</dbReference>
<keyword evidence="5 8" id="KW-0659">Purine metabolism</keyword>
<name>A0A1Y1XSK5_9FUNG</name>
<dbReference type="Pfam" id="PF00576">
    <property type="entry name" value="Transthyretin"/>
    <property type="match status" value="1"/>
</dbReference>
<evidence type="ECO:0000256" key="7">
    <source>
        <dbReference type="PIRSR" id="PIRSR600895-51"/>
    </source>
</evidence>
<dbReference type="SUPFAM" id="SSF49472">
    <property type="entry name" value="Transthyretin (synonym: prealbumin)"/>
    <property type="match status" value="1"/>
</dbReference>
<dbReference type="CDD" id="cd05822">
    <property type="entry name" value="TLP_HIUase"/>
    <property type="match status" value="1"/>
</dbReference>
<comment type="similarity">
    <text evidence="3 8">Belongs to the transthyretin family. 5-hydroxyisourate hydrolase subfamily.</text>
</comment>
<dbReference type="GO" id="GO:0006144">
    <property type="term" value="P:purine nucleobase metabolic process"/>
    <property type="evidence" value="ECO:0007669"/>
    <property type="project" value="UniProtKB-KW"/>
</dbReference>
<evidence type="ECO:0000256" key="1">
    <source>
        <dbReference type="ARBA" id="ARBA00001043"/>
    </source>
</evidence>
<evidence type="ECO:0000256" key="5">
    <source>
        <dbReference type="ARBA" id="ARBA00022631"/>
    </source>
</evidence>
<dbReference type="EMBL" id="MCFE01000504">
    <property type="protein sequence ID" value="ORX88718.1"/>
    <property type="molecule type" value="Genomic_DNA"/>
</dbReference>
<dbReference type="Proteomes" id="UP000193498">
    <property type="component" value="Unassembled WGS sequence"/>
</dbReference>
<evidence type="ECO:0000256" key="4">
    <source>
        <dbReference type="ARBA" id="ARBA00011881"/>
    </source>
</evidence>
<protein>
    <recommendedName>
        <fullName evidence="8">5-hydroxyisourate hydrolase</fullName>
        <shortName evidence="8">HIU hydrolase</shortName>
        <shortName evidence="8">HIUHase</shortName>
        <ecNumber evidence="8">3.5.2.17</ecNumber>
    </recommendedName>
</protein>
<dbReference type="PROSITE" id="PS00769">
    <property type="entry name" value="TRANSTHYRETIN_2"/>
    <property type="match status" value="1"/>
</dbReference>
<dbReference type="InterPro" id="IPR023416">
    <property type="entry name" value="Transthyretin/HIU_hydrolase_d"/>
</dbReference>
<feature type="binding site" evidence="7">
    <location>
        <position position="10"/>
    </location>
    <ligand>
        <name>substrate</name>
    </ligand>
</feature>
<feature type="binding site" evidence="7">
    <location>
        <position position="113"/>
    </location>
    <ligand>
        <name>substrate</name>
    </ligand>
</feature>
<dbReference type="InterPro" id="IPR014306">
    <property type="entry name" value="Hydroxyisourate_hydrolase"/>
</dbReference>
<sequence length="116" mass="13275">MRTRSPVTAHVLDSSIGKPAQDVRLNIERLVEGKWVALNQSFTNEDGRCPELLSLDYDFQVGIYKVVFGTGKYYQGQGKSCFYPDVEISFEITNTEEHYHIPLLLSPYSYTTYRGN</sequence>
<evidence type="ECO:0000313" key="10">
    <source>
        <dbReference type="EMBL" id="ORX88718.1"/>
    </source>
</evidence>
<evidence type="ECO:0000256" key="6">
    <source>
        <dbReference type="ARBA" id="ARBA00022801"/>
    </source>
</evidence>
<gene>
    <name evidence="10" type="ORF">K493DRAFT_75751</name>
</gene>
<dbReference type="InParanoid" id="A0A1Y1XSK5"/>
<comment type="subunit">
    <text evidence="4 8">Homotetramer.</text>
</comment>
<organism evidence="10 11">
    <name type="scientific">Basidiobolus meristosporus CBS 931.73</name>
    <dbReference type="NCBI Taxonomy" id="1314790"/>
    <lineage>
        <taxon>Eukaryota</taxon>
        <taxon>Fungi</taxon>
        <taxon>Fungi incertae sedis</taxon>
        <taxon>Zoopagomycota</taxon>
        <taxon>Entomophthoromycotina</taxon>
        <taxon>Basidiobolomycetes</taxon>
        <taxon>Basidiobolales</taxon>
        <taxon>Basidiobolaceae</taxon>
        <taxon>Basidiobolus</taxon>
    </lineage>
</organism>
<dbReference type="EC" id="3.5.2.17" evidence="8"/>
<evidence type="ECO:0000256" key="3">
    <source>
        <dbReference type="ARBA" id="ARBA00009850"/>
    </source>
</evidence>
<feature type="binding site" evidence="7">
    <location>
        <position position="48"/>
    </location>
    <ligand>
        <name>substrate</name>
    </ligand>
</feature>